<feature type="region of interest" description="Disordered" evidence="1">
    <location>
        <begin position="1"/>
        <end position="28"/>
    </location>
</feature>
<comment type="caution">
    <text evidence="2">The sequence shown here is derived from an EMBL/GenBank/DDBJ whole genome shotgun (WGS) entry which is preliminary data.</text>
</comment>
<dbReference type="OrthoDB" id="2518564at2759"/>
<evidence type="ECO:0000256" key="1">
    <source>
        <dbReference type="SAM" id="MobiDB-lite"/>
    </source>
</evidence>
<name>A0A9Q3JJM0_9BASI</name>
<accession>A0A9Q3JJM0</accession>
<dbReference type="AlphaFoldDB" id="A0A9Q3JJM0"/>
<sequence>MKPQPSNNKDQRTIQNSQKFKLRYPSPPISSGYQPYAPAQMAPRQPLKCYYFLEEGHSAIRFNHLTEDLGKGIVLKCGGTYLFPNFQRLPTESPKSAKELVTNFAKEQEDFTMKMMEQ</sequence>
<organism evidence="2 3">
    <name type="scientific">Austropuccinia psidii MF-1</name>
    <dbReference type="NCBI Taxonomy" id="1389203"/>
    <lineage>
        <taxon>Eukaryota</taxon>
        <taxon>Fungi</taxon>
        <taxon>Dikarya</taxon>
        <taxon>Basidiomycota</taxon>
        <taxon>Pucciniomycotina</taxon>
        <taxon>Pucciniomycetes</taxon>
        <taxon>Pucciniales</taxon>
        <taxon>Sphaerophragmiaceae</taxon>
        <taxon>Austropuccinia</taxon>
    </lineage>
</organism>
<protein>
    <submittedName>
        <fullName evidence="2">Uncharacterized protein</fullName>
    </submittedName>
</protein>
<feature type="compositionally biased region" description="Polar residues" evidence="1">
    <location>
        <begin position="1"/>
        <end position="19"/>
    </location>
</feature>
<dbReference type="EMBL" id="AVOT02075829">
    <property type="protein sequence ID" value="MBW0564443.1"/>
    <property type="molecule type" value="Genomic_DNA"/>
</dbReference>
<dbReference type="Proteomes" id="UP000765509">
    <property type="component" value="Unassembled WGS sequence"/>
</dbReference>
<reference evidence="2" key="1">
    <citation type="submission" date="2021-03" db="EMBL/GenBank/DDBJ databases">
        <title>Draft genome sequence of rust myrtle Austropuccinia psidii MF-1, a brazilian biotype.</title>
        <authorList>
            <person name="Quecine M.C."/>
            <person name="Pachon D.M.R."/>
            <person name="Bonatelli M.L."/>
            <person name="Correr F.H."/>
            <person name="Franceschini L.M."/>
            <person name="Leite T.F."/>
            <person name="Margarido G.R.A."/>
            <person name="Almeida C.A."/>
            <person name="Ferrarezi J.A."/>
            <person name="Labate C.A."/>
        </authorList>
    </citation>
    <scope>NUCLEOTIDE SEQUENCE</scope>
    <source>
        <strain evidence="2">MF-1</strain>
    </source>
</reference>
<evidence type="ECO:0000313" key="3">
    <source>
        <dbReference type="Proteomes" id="UP000765509"/>
    </source>
</evidence>
<proteinExistence type="predicted"/>
<gene>
    <name evidence="2" type="ORF">O181_104158</name>
</gene>
<keyword evidence="3" id="KW-1185">Reference proteome</keyword>
<evidence type="ECO:0000313" key="2">
    <source>
        <dbReference type="EMBL" id="MBW0564443.1"/>
    </source>
</evidence>